<comment type="similarity">
    <text evidence="4">Belongs to the SbcD family.</text>
</comment>
<gene>
    <name evidence="4" type="primary">sbcD</name>
    <name evidence="6" type="ORF">C0J27_03990</name>
</gene>
<keyword evidence="7" id="KW-1185">Reference proteome</keyword>
<dbReference type="EMBL" id="CP025544">
    <property type="protein sequence ID" value="AXK60879.1"/>
    <property type="molecule type" value="Genomic_DNA"/>
</dbReference>
<dbReference type="OrthoDB" id="9773856at2"/>
<dbReference type="GO" id="GO:0008408">
    <property type="term" value="F:3'-5' exonuclease activity"/>
    <property type="evidence" value="ECO:0007669"/>
    <property type="project" value="InterPro"/>
</dbReference>
<dbReference type="KEGG" id="cdes:C0J27_03990"/>
<reference evidence="6 7" key="1">
    <citation type="submission" date="2017-12" db="EMBL/GenBank/DDBJ databases">
        <title>Chromulinavorax destructans is a abundant pathogen of dominant heterotrophic picoflagllates.</title>
        <authorList>
            <person name="Deeg C.M."/>
            <person name="Zimmer M."/>
            <person name="Suttle C.A."/>
        </authorList>
    </citation>
    <scope>NUCLEOTIDE SEQUENCE [LARGE SCALE GENOMIC DNA]</scope>
    <source>
        <strain evidence="6 7">SeV1</strain>
    </source>
</reference>
<dbReference type="AlphaFoldDB" id="A0A345ZC62"/>
<dbReference type="GO" id="GO:0004519">
    <property type="term" value="F:endonuclease activity"/>
    <property type="evidence" value="ECO:0007669"/>
    <property type="project" value="UniProtKB-KW"/>
</dbReference>
<dbReference type="PANTHER" id="PTHR30337:SF0">
    <property type="entry name" value="NUCLEASE SBCCD SUBUNIT D"/>
    <property type="match status" value="1"/>
</dbReference>
<sequence length="410" mass="46085">MIRFVHTADIHFGMENYGKIDQKTGIHSRLLDFEKSLNTCIDYAIEHDVDFFMFSGDAYKTATPSPTQQKLLMRCFLRLYQAHIPIVIVVGNHDNPLSFGKANSLDIFASLPIDGMHVFAKPDALVLQTKSGPIQIVGIPWPNRHNIALKDDYFARNACDITEQISEALASIISSLAAKLDQTMPAILAGHLTVSNGLFSGSERKAIYGQDPILMPSQLAIAPFDYVALGHLHRFQNLNEGGIPIVYSGSIDRIDFGERKEEKGFCVVSISDDKQTSFEFIQLNTRPFIQIDVILNETEDQTLQILAEIKKRHLKDTIVKITYKLPKSAHDLVDVKKIQMACSHCMHLVAIVPIRDMPVRTHRNFLSTEMDLQTLLKVYFESKETLKGKSASLIEKTLQLQNDMGEQGNE</sequence>
<dbReference type="Gene3D" id="3.60.21.10">
    <property type="match status" value="1"/>
</dbReference>
<dbReference type="InterPro" id="IPR004593">
    <property type="entry name" value="SbcD"/>
</dbReference>
<dbReference type="SUPFAM" id="SSF56300">
    <property type="entry name" value="Metallo-dependent phosphatases"/>
    <property type="match status" value="1"/>
</dbReference>
<dbReference type="PANTHER" id="PTHR30337">
    <property type="entry name" value="COMPONENT OF ATP-DEPENDENT DSDNA EXONUCLEASE"/>
    <property type="match status" value="1"/>
</dbReference>
<organism evidence="6 7">
    <name type="scientific">Candidatus Chromulinivorax destructor</name>
    <dbReference type="NCBI Taxonomy" id="2066483"/>
    <lineage>
        <taxon>Bacteria</taxon>
        <taxon>Candidatus Babelota</taxon>
        <taxon>Candidatus Babeliae</taxon>
        <taxon>Candidatus Babeliales</taxon>
        <taxon>Candidatus Chromulinivoraceae</taxon>
        <taxon>Candidatus Chromulinivorax</taxon>
    </lineage>
</organism>
<dbReference type="InterPro" id="IPR004843">
    <property type="entry name" value="Calcineurin-like_PHP"/>
</dbReference>
<keyword evidence="4" id="KW-0235">DNA replication</keyword>
<dbReference type="Pfam" id="PF00149">
    <property type="entry name" value="Metallophos"/>
    <property type="match status" value="1"/>
</dbReference>
<keyword evidence="4" id="KW-0255">Endonuclease</keyword>
<keyword evidence="2 4" id="KW-0378">Hydrolase</keyword>
<dbReference type="GO" id="GO:0006260">
    <property type="term" value="P:DNA replication"/>
    <property type="evidence" value="ECO:0007669"/>
    <property type="project" value="UniProtKB-KW"/>
</dbReference>
<dbReference type="InterPro" id="IPR050535">
    <property type="entry name" value="DNA_Repair-Maintenance_Comp"/>
</dbReference>
<dbReference type="CDD" id="cd00840">
    <property type="entry name" value="MPP_Mre11_N"/>
    <property type="match status" value="1"/>
</dbReference>
<evidence type="ECO:0000313" key="6">
    <source>
        <dbReference type="EMBL" id="AXK60879.1"/>
    </source>
</evidence>
<comment type="function">
    <text evidence="4">SbcCD cleaves DNA hairpin structures. These structures can inhibit DNA replication and are intermediates in certain DNA recombination reactions. The complex acts as a 3'-&gt;5' double strand exonuclease that can open hairpins. It also has a 5' single-strand endonuclease activity.</text>
</comment>
<dbReference type="NCBIfam" id="TIGR00619">
    <property type="entry name" value="sbcd"/>
    <property type="match status" value="1"/>
</dbReference>
<evidence type="ECO:0000259" key="5">
    <source>
        <dbReference type="Pfam" id="PF00149"/>
    </source>
</evidence>
<comment type="subunit">
    <text evidence="4">Heterodimer of SbcC and SbcD.</text>
</comment>
<keyword evidence="1 4" id="KW-0540">Nuclease</keyword>
<evidence type="ECO:0000256" key="1">
    <source>
        <dbReference type="ARBA" id="ARBA00022722"/>
    </source>
</evidence>
<dbReference type="RefSeq" id="WP_115585894.1">
    <property type="nucleotide sequence ID" value="NZ_CP025544.1"/>
</dbReference>
<dbReference type="InterPro" id="IPR041796">
    <property type="entry name" value="Mre11_N"/>
</dbReference>
<keyword evidence="4" id="KW-0233">DNA recombination</keyword>
<protein>
    <recommendedName>
        <fullName evidence="4">Nuclease SbcCD subunit D</fullName>
    </recommendedName>
</protein>
<proteinExistence type="inferred from homology"/>
<accession>A0A345ZC62</accession>
<evidence type="ECO:0000256" key="4">
    <source>
        <dbReference type="RuleBase" id="RU363069"/>
    </source>
</evidence>
<evidence type="ECO:0000256" key="2">
    <source>
        <dbReference type="ARBA" id="ARBA00022801"/>
    </source>
</evidence>
<evidence type="ECO:0000313" key="7">
    <source>
        <dbReference type="Proteomes" id="UP000254834"/>
    </source>
</evidence>
<feature type="domain" description="Calcineurin-like phosphoesterase" evidence="5">
    <location>
        <begin position="2"/>
        <end position="234"/>
    </location>
</feature>
<dbReference type="GO" id="GO:0006310">
    <property type="term" value="P:DNA recombination"/>
    <property type="evidence" value="ECO:0007669"/>
    <property type="project" value="UniProtKB-KW"/>
</dbReference>
<dbReference type="InterPro" id="IPR029052">
    <property type="entry name" value="Metallo-depent_PP-like"/>
</dbReference>
<dbReference type="Proteomes" id="UP000254834">
    <property type="component" value="Chromosome"/>
</dbReference>
<evidence type="ECO:0000256" key="3">
    <source>
        <dbReference type="ARBA" id="ARBA00022839"/>
    </source>
</evidence>
<keyword evidence="3 4" id="KW-0269">Exonuclease</keyword>
<name>A0A345ZC62_9BACT</name>